<dbReference type="AlphaFoldDB" id="D5BYD7"/>
<sequence length="165" mass="18878">MDLAQQKEQFSVAYIKAIAAQAGLNNAHPSVDDDSIDLELIGKDFKGILRNPKIELQLKCTSRDLLNGNVIKFPLSLKNYNDLRGDNVLCPRYLAVLVIPENVQDWVEYKDEELILRNSCYWVSIRNHPKTYNKTKVTVDIPLKQRLTKETLVELMTLASKGEYL</sequence>
<dbReference type="Proteomes" id="UP000001844">
    <property type="component" value="Chromosome"/>
</dbReference>
<protein>
    <recommendedName>
        <fullName evidence="1">DUF4365 domain-containing protein</fullName>
    </recommendedName>
</protein>
<dbReference type="Pfam" id="PF14280">
    <property type="entry name" value="DUF4365"/>
    <property type="match status" value="1"/>
</dbReference>
<accession>D5BYD7</accession>
<dbReference type="STRING" id="472759.Nhal_0947"/>
<dbReference type="KEGG" id="nhl:Nhal_0947"/>
<dbReference type="InterPro" id="IPR025375">
    <property type="entry name" value="DUF4365"/>
</dbReference>
<dbReference type="eggNOG" id="ENOG5032SMW">
    <property type="taxonomic scope" value="Bacteria"/>
</dbReference>
<keyword evidence="3" id="KW-1185">Reference proteome</keyword>
<proteinExistence type="predicted"/>
<dbReference type="EMBL" id="CP001798">
    <property type="protein sequence ID" value="ADE14120.1"/>
    <property type="molecule type" value="Genomic_DNA"/>
</dbReference>
<dbReference type="RefSeq" id="WP_013032013.1">
    <property type="nucleotide sequence ID" value="NC_013960.1"/>
</dbReference>
<evidence type="ECO:0000259" key="1">
    <source>
        <dbReference type="Pfam" id="PF14280"/>
    </source>
</evidence>
<feature type="domain" description="DUF4365" evidence="1">
    <location>
        <begin position="8"/>
        <end position="158"/>
    </location>
</feature>
<evidence type="ECO:0000313" key="2">
    <source>
        <dbReference type="EMBL" id="ADE14120.1"/>
    </source>
</evidence>
<name>D5BYD7_NITHN</name>
<dbReference type="OrthoDB" id="516854at2"/>
<organism evidence="2 3">
    <name type="scientific">Nitrosococcus halophilus (strain Nc4)</name>
    <dbReference type="NCBI Taxonomy" id="472759"/>
    <lineage>
        <taxon>Bacteria</taxon>
        <taxon>Pseudomonadati</taxon>
        <taxon>Pseudomonadota</taxon>
        <taxon>Gammaproteobacteria</taxon>
        <taxon>Chromatiales</taxon>
        <taxon>Chromatiaceae</taxon>
        <taxon>Nitrosococcus</taxon>
    </lineage>
</organism>
<reference evidence="3" key="1">
    <citation type="submission" date="2010-04" db="EMBL/GenBank/DDBJ databases">
        <title>Complete genome sequence of Nitrosococcus halophilus Nc4, a salt-adapted, aerobic obligate ammonia-oxidizing sulfur purple bacterium.</title>
        <authorList>
            <consortium name="US DOE Joint Genome Institute"/>
            <person name="Campbell M.A."/>
            <person name="Malfatti S.A."/>
            <person name="Chain P.S.G."/>
            <person name="Heidelberg J.F."/>
            <person name="Ward B.B."/>
            <person name="Klotz M.G."/>
        </authorList>
    </citation>
    <scope>NUCLEOTIDE SEQUENCE [LARGE SCALE GENOMIC DNA]</scope>
    <source>
        <strain evidence="3">Nc4</strain>
    </source>
</reference>
<dbReference type="HOGENOM" id="CLU_114899_0_0_6"/>
<evidence type="ECO:0000313" key="3">
    <source>
        <dbReference type="Proteomes" id="UP000001844"/>
    </source>
</evidence>
<gene>
    <name evidence="2" type="ordered locus">Nhal_0947</name>
</gene>